<evidence type="ECO:0000313" key="2">
    <source>
        <dbReference type="EMBL" id="OGY43340.1"/>
    </source>
</evidence>
<dbReference type="AlphaFoldDB" id="A0A1G1XUR9"/>
<dbReference type="EMBL" id="MHIC01000049">
    <property type="protein sequence ID" value="OGY43340.1"/>
    <property type="molecule type" value="Genomic_DNA"/>
</dbReference>
<name>A0A1G1XUR9_9BACT</name>
<feature type="compositionally biased region" description="Basic and acidic residues" evidence="1">
    <location>
        <begin position="208"/>
        <end position="223"/>
    </location>
</feature>
<evidence type="ECO:0000256" key="1">
    <source>
        <dbReference type="SAM" id="MobiDB-lite"/>
    </source>
</evidence>
<proteinExistence type="predicted"/>
<comment type="caution">
    <text evidence="2">The sequence shown here is derived from an EMBL/GenBank/DDBJ whole genome shotgun (WGS) entry which is preliminary data.</text>
</comment>
<feature type="region of interest" description="Disordered" evidence="1">
    <location>
        <begin position="206"/>
        <end position="240"/>
    </location>
</feature>
<reference evidence="2 3" key="1">
    <citation type="journal article" date="2016" name="Nat. Commun.">
        <title>Thousands of microbial genomes shed light on interconnected biogeochemical processes in an aquifer system.</title>
        <authorList>
            <person name="Anantharaman K."/>
            <person name="Brown C.T."/>
            <person name="Hug L.A."/>
            <person name="Sharon I."/>
            <person name="Castelle C.J."/>
            <person name="Probst A.J."/>
            <person name="Thomas B.C."/>
            <person name="Singh A."/>
            <person name="Wilkins M.J."/>
            <person name="Karaoz U."/>
            <person name="Brodie E.L."/>
            <person name="Williams K.H."/>
            <person name="Hubbard S.S."/>
            <person name="Banfield J.F."/>
        </authorList>
    </citation>
    <scope>NUCLEOTIDE SEQUENCE [LARGE SCALE GENOMIC DNA]</scope>
</reference>
<evidence type="ECO:0000313" key="3">
    <source>
        <dbReference type="Proteomes" id="UP000176241"/>
    </source>
</evidence>
<accession>A0A1G1XUR9</accession>
<dbReference type="STRING" id="1797533.A2731_00555"/>
<sequence>MTNQNQFKDKFSASKIGSGRFFTAGKLGGQFVRRGLAGALRAAKTAGRHSYGKNLSGRDLETFQGLLGEELSKLPKHSKGFSYQSRRRIMSKAEQLRKQGKISMADKQDLKNIVGSLGAGSDTVITSKPVVKKLTERAVDFITDQKVNVETGRDITNQNDLDTAAELRRRKNIKAAQLRERDLQFDAEESGEEKVEIDKRSALGQFLKQEKIPDDSNKSDKKPQKIPLVDTDNIQDMEID</sequence>
<dbReference type="Proteomes" id="UP000176241">
    <property type="component" value="Unassembled WGS sequence"/>
</dbReference>
<organism evidence="2 3">
    <name type="scientific">Candidatus Buchananbacteria bacterium RIFCSPHIGHO2_01_FULL_39_8</name>
    <dbReference type="NCBI Taxonomy" id="1797533"/>
    <lineage>
        <taxon>Bacteria</taxon>
        <taxon>Candidatus Buchananiibacteriota</taxon>
    </lineage>
</organism>
<protein>
    <submittedName>
        <fullName evidence="2">Uncharacterized protein</fullName>
    </submittedName>
</protein>
<gene>
    <name evidence="2" type="ORF">A2731_00555</name>
</gene>